<dbReference type="EMBL" id="JBHUEQ010000012">
    <property type="protein sequence ID" value="MFD1745184.1"/>
    <property type="molecule type" value="Genomic_DNA"/>
</dbReference>
<dbReference type="Pfam" id="PF02530">
    <property type="entry name" value="Porin_2"/>
    <property type="match status" value="1"/>
</dbReference>
<keyword evidence="12" id="KW-1185">Reference proteome</keyword>
<evidence type="ECO:0000256" key="2">
    <source>
        <dbReference type="ARBA" id="ARBA00022448"/>
    </source>
</evidence>
<keyword evidence="8 10" id="KW-0472">Membrane</keyword>
<accession>A0ABW4M2N8</accession>
<keyword evidence="3 10" id="KW-1134">Transmembrane beta strand</keyword>
<reference evidence="12" key="1">
    <citation type="journal article" date="2019" name="Int. J. Syst. Evol. Microbiol.">
        <title>The Global Catalogue of Microorganisms (GCM) 10K type strain sequencing project: providing services to taxonomists for standard genome sequencing and annotation.</title>
        <authorList>
            <consortium name="The Broad Institute Genomics Platform"/>
            <consortium name="The Broad Institute Genome Sequencing Center for Infectious Disease"/>
            <person name="Wu L."/>
            <person name="Ma J."/>
        </authorList>
    </citation>
    <scope>NUCLEOTIDE SEQUENCE [LARGE SCALE GENOMIC DNA]</scope>
    <source>
        <strain evidence="12">CG52</strain>
    </source>
</reference>
<comment type="domain">
    <text evidence="10">Consists of 16-stranded beta-barrel sheets, with large surface-exposed loops, that form a transmembrane pore at the center of each barrel. The pore is partially ocluded by a peptide loop that folds into the pore lumen.</text>
</comment>
<evidence type="ECO:0000256" key="7">
    <source>
        <dbReference type="ARBA" id="ARBA00023114"/>
    </source>
</evidence>
<keyword evidence="4 10" id="KW-0812">Transmembrane</keyword>
<keyword evidence="2 10" id="KW-0813">Transport</keyword>
<evidence type="ECO:0000256" key="5">
    <source>
        <dbReference type="ARBA" id="ARBA00022729"/>
    </source>
</evidence>
<sequence>MNFKLVAASSVAALSFTSASFAADAIVAAEPEPMEYVRVCDAFGAGFFYIPGSETCLKIGGYVRFQVNFGRDASNGGVASRASTSDWDVFTRGQLDIDARSDSELGTLRGFIGLQGNADNNGSRGVNIDQAFIEVGGLKVGYFFNWWDDKLSGENDMVANGQTTFNAIRYTYTAGDFYAGVAVDELEGAAYTNGNVVKSLNNVGIEAIVGAAFGPVKINLLGGYDTDQENGAVRGIAMAELGPGTLGLAAIYASGQNAYYDASEWTVAAEYALKVTDKFTVTPGFQYFWTIDQNGRGDFAGSRDAWGAGVTLDYQLATNLSTKIFVQYRDEDQRNESWNGFLRLQRAF</sequence>
<evidence type="ECO:0000256" key="3">
    <source>
        <dbReference type="ARBA" id="ARBA00022452"/>
    </source>
</evidence>
<dbReference type="Proteomes" id="UP001597322">
    <property type="component" value="Unassembled WGS sequence"/>
</dbReference>
<feature type="chain" id="PRO_5044961163" description="Porin" evidence="10">
    <location>
        <begin position="23"/>
        <end position="348"/>
    </location>
</feature>
<protein>
    <recommendedName>
        <fullName evidence="10">Porin</fullName>
    </recommendedName>
</protein>
<comment type="function">
    <text evidence="10">Forms passive diffusion pores that allow small molecular weight hydrophilic materials across the outer membrane.</text>
</comment>
<comment type="caution">
    <text evidence="11">The sequence shown here is derived from an EMBL/GenBank/DDBJ whole genome shotgun (WGS) entry which is preliminary data.</text>
</comment>
<name>A0ABW4M2N8_9HYPH</name>
<evidence type="ECO:0000313" key="12">
    <source>
        <dbReference type="Proteomes" id="UP001597322"/>
    </source>
</evidence>
<evidence type="ECO:0000256" key="6">
    <source>
        <dbReference type="ARBA" id="ARBA00023065"/>
    </source>
</evidence>
<feature type="signal peptide" evidence="10">
    <location>
        <begin position="1"/>
        <end position="22"/>
    </location>
</feature>
<evidence type="ECO:0000256" key="8">
    <source>
        <dbReference type="ARBA" id="ARBA00023136"/>
    </source>
</evidence>
<dbReference type="InterPro" id="IPR003684">
    <property type="entry name" value="Porin_alphabac"/>
</dbReference>
<dbReference type="SUPFAM" id="SSF56935">
    <property type="entry name" value="Porins"/>
    <property type="match status" value="1"/>
</dbReference>
<evidence type="ECO:0000313" key="11">
    <source>
        <dbReference type="EMBL" id="MFD1745184.1"/>
    </source>
</evidence>
<evidence type="ECO:0000256" key="4">
    <source>
        <dbReference type="ARBA" id="ARBA00022692"/>
    </source>
</evidence>
<dbReference type="RefSeq" id="WP_377398387.1">
    <property type="nucleotide sequence ID" value="NZ_JBHUEQ010000012.1"/>
</dbReference>
<keyword evidence="7 10" id="KW-0626">Porin</keyword>
<evidence type="ECO:0000256" key="1">
    <source>
        <dbReference type="ARBA" id="ARBA00009521"/>
    </source>
</evidence>
<comment type="similarity">
    <text evidence="1 10">Belongs to the alphaproteobacteria porin family.</text>
</comment>
<keyword evidence="9 10" id="KW-0998">Cell outer membrane</keyword>
<keyword evidence="5 10" id="KW-0732">Signal</keyword>
<evidence type="ECO:0000256" key="9">
    <source>
        <dbReference type="ARBA" id="ARBA00023237"/>
    </source>
</evidence>
<proteinExistence type="inferred from homology"/>
<gene>
    <name evidence="11" type="ORF">ACFSE1_06895</name>
</gene>
<keyword evidence="6 10" id="KW-0406">Ion transport</keyword>
<evidence type="ECO:0000256" key="10">
    <source>
        <dbReference type="RuleBase" id="RU364005"/>
    </source>
</evidence>
<comment type="subcellular location">
    <subcellularLocation>
        <location evidence="10">Cell outer membrane</location>
        <topology evidence="10">Multi-pass membrane protein</topology>
    </subcellularLocation>
</comment>
<organism evidence="11 12">
    <name type="scientific">Rhizobium helianthi</name>
    <dbReference type="NCBI Taxonomy" id="1132695"/>
    <lineage>
        <taxon>Bacteria</taxon>
        <taxon>Pseudomonadati</taxon>
        <taxon>Pseudomonadota</taxon>
        <taxon>Alphaproteobacteria</taxon>
        <taxon>Hyphomicrobiales</taxon>
        <taxon>Rhizobiaceae</taxon>
        <taxon>Rhizobium/Agrobacterium group</taxon>
        <taxon>Rhizobium</taxon>
    </lineage>
</organism>